<keyword evidence="2" id="KW-0472">Membrane</keyword>
<keyword evidence="1" id="KW-0175">Coiled coil</keyword>
<reference evidence="3 4" key="2">
    <citation type="journal article" date="2013" name="Stand. Genomic Sci.">
        <title>Complete genome sequence of Halorhodospira halophila SL1.</title>
        <authorList>
            <person name="Challacombe J.F."/>
            <person name="Majid S."/>
            <person name="Deole R."/>
            <person name="Brettin T.S."/>
            <person name="Bruce D."/>
            <person name="Delano S.F."/>
            <person name="Detter J.C."/>
            <person name="Gleasner C.D."/>
            <person name="Han C.S."/>
            <person name="Misra M."/>
            <person name="Reitenga K.G."/>
            <person name="Mikhailova N."/>
            <person name="Woyke T."/>
            <person name="Pitluck S."/>
            <person name="Nolan M."/>
            <person name="Land M.L."/>
            <person name="Saunders E."/>
            <person name="Tapia R."/>
            <person name="Lapidus A."/>
            <person name="Ivanova N."/>
            <person name="Hoff W.D."/>
        </authorList>
    </citation>
    <scope>NUCLEOTIDE SEQUENCE [LARGE SCALE GENOMIC DNA]</scope>
    <source>
        <strain evidence="4">DSM 244 / SL1</strain>
    </source>
</reference>
<keyword evidence="4" id="KW-1185">Reference proteome</keyword>
<sequence length="219" mass="25158">MDIRRSLQQLNDALNARTPRERVLMVIAGLGVIGAGWYYLLFEPMQQRSADAQQRIESAEQQIRDLRTQRESLEAELGDDPEADVRAELDALRDELLALERDVGERVPEFIEPERMRQVLRAVLAEHQGARLVRLERLPAQEVAGVEDGDDDAPQIFRHSVHLEFEADYATTVAYLQAVEALEWQFAWESLDYEVTDHPRARVRVRLHTLSGHRAWLGV</sequence>
<reference evidence="4" key="1">
    <citation type="submission" date="2006-12" db="EMBL/GenBank/DDBJ databases">
        <title>Complete sequence of Halorhodospira halophila SL1.</title>
        <authorList>
            <consortium name="US DOE Joint Genome Institute"/>
            <person name="Copeland A."/>
            <person name="Lucas S."/>
            <person name="Lapidus A."/>
            <person name="Barry K."/>
            <person name="Detter J.C."/>
            <person name="Glavina del Rio T."/>
            <person name="Hammon N."/>
            <person name="Israni S."/>
            <person name="Dalin E."/>
            <person name="Tice H."/>
            <person name="Pitluck S."/>
            <person name="Saunders E."/>
            <person name="Brettin T."/>
            <person name="Bruce D."/>
            <person name="Han C."/>
            <person name="Tapia R."/>
            <person name="Schmutz J."/>
            <person name="Larimer F."/>
            <person name="Land M."/>
            <person name="Hauser L."/>
            <person name="Kyrpides N."/>
            <person name="Mikhailova N."/>
            <person name="Hoff W."/>
            <person name="Richardson P."/>
        </authorList>
    </citation>
    <scope>NUCLEOTIDE SEQUENCE [LARGE SCALE GENOMIC DNA]</scope>
    <source>
        <strain evidence="4">DSM 244 / SL1</strain>
    </source>
</reference>
<dbReference type="STRING" id="349124.Hhal_0331"/>
<feature type="transmembrane region" description="Helical" evidence="2">
    <location>
        <begin position="21"/>
        <end position="40"/>
    </location>
</feature>
<dbReference type="Proteomes" id="UP000000647">
    <property type="component" value="Chromosome"/>
</dbReference>
<name>A1WTW3_HALHL</name>
<dbReference type="AlphaFoldDB" id="A1WTW3"/>
<keyword evidence="2" id="KW-0812">Transmembrane</keyword>
<dbReference type="GO" id="GO:0015627">
    <property type="term" value="C:type II protein secretion system complex"/>
    <property type="evidence" value="ECO:0007669"/>
    <property type="project" value="InterPro"/>
</dbReference>
<dbReference type="EMBL" id="CP000544">
    <property type="protein sequence ID" value="ABM61125.1"/>
    <property type="molecule type" value="Genomic_DNA"/>
</dbReference>
<dbReference type="RefSeq" id="WP_011813148.1">
    <property type="nucleotide sequence ID" value="NC_008789.1"/>
</dbReference>
<keyword evidence="2" id="KW-1133">Transmembrane helix</keyword>
<organism evidence="3 4">
    <name type="scientific">Halorhodospira halophila (strain DSM 244 / SL1)</name>
    <name type="common">Ectothiorhodospira halophila (strain DSM 244 / SL1)</name>
    <dbReference type="NCBI Taxonomy" id="349124"/>
    <lineage>
        <taxon>Bacteria</taxon>
        <taxon>Pseudomonadati</taxon>
        <taxon>Pseudomonadota</taxon>
        <taxon>Gammaproteobacteria</taxon>
        <taxon>Chromatiales</taxon>
        <taxon>Ectothiorhodospiraceae</taxon>
        <taxon>Halorhodospira</taxon>
    </lineage>
</organism>
<dbReference type="eggNOG" id="COG3149">
    <property type="taxonomic scope" value="Bacteria"/>
</dbReference>
<dbReference type="HOGENOM" id="CLU_102941_0_0_6"/>
<dbReference type="GO" id="GO:0015628">
    <property type="term" value="P:protein secretion by the type II secretion system"/>
    <property type="evidence" value="ECO:0007669"/>
    <property type="project" value="InterPro"/>
</dbReference>
<evidence type="ECO:0000256" key="1">
    <source>
        <dbReference type="SAM" id="Coils"/>
    </source>
</evidence>
<dbReference type="KEGG" id="hha:Hhal_0331"/>
<evidence type="ECO:0000313" key="4">
    <source>
        <dbReference type="Proteomes" id="UP000000647"/>
    </source>
</evidence>
<dbReference type="Pfam" id="PF04612">
    <property type="entry name" value="T2SSM"/>
    <property type="match status" value="1"/>
</dbReference>
<feature type="coiled-coil region" evidence="1">
    <location>
        <begin position="42"/>
        <end position="102"/>
    </location>
</feature>
<dbReference type="OrthoDB" id="9151209at2"/>
<protein>
    <submittedName>
        <fullName evidence="3">MSHA biogenesis protein MshJ</fullName>
    </submittedName>
</protein>
<dbReference type="InterPro" id="IPR007690">
    <property type="entry name" value="T2SS_GspM"/>
</dbReference>
<evidence type="ECO:0000313" key="3">
    <source>
        <dbReference type="EMBL" id="ABM61125.1"/>
    </source>
</evidence>
<gene>
    <name evidence="3" type="ordered locus">Hhal_0331</name>
</gene>
<proteinExistence type="predicted"/>
<accession>A1WTW3</accession>
<evidence type="ECO:0000256" key="2">
    <source>
        <dbReference type="SAM" id="Phobius"/>
    </source>
</evidence>